<dbReference type="InterPro" id="IPR013144">
    <property type="entry name" value="CRA_dom"/>
</dbReference>
<dbReference type="SMART" id="SM00667">
    <property type="entry name" value="LisH"/>
    <property type="match status" value="1"/>
</dbReference>
<reference evidence="2" key="2">
    <citation type="submission" date="2020-01" db="EMBL/GenBank/DDBJ databases">
        <authorList>
            <person name="Korhonen P.K.K."/>
            <person name="Guangxu M.G."/>
            <person name="Wang T.W."/>
            <person name="Stroehlein A.J.S."/>
            <person name="Young N.D."/>
            <person name="Ang C.-S.A."/>
            <person name="Fernando D.W.F."/>
            <person name="Lu H.L."/>
            <person name="Taylor S.T."/>
            <person name="Ehtesham M.E.M."/>
            <person name="Najaraj S.H.N."/>
            <person name="Harsha G.H.G."/>
            <person name="Madugundu A.M."/>
            <person name="Renuse S.R."/>
            <person name="Holt D.H."/>
            <person name="Pandey A.P."/>
            <person name="Papenfuss A.P."/>
            <person name="Gasser R.B.G."/>
            <person name="Fischer K.F."/>
        </authorList>
    </citation>
    <scope>NUCLEOTIDE SEQUENCE</scope>
    <source>
        <strain evidence="2">SSS_KF_BRIS2020</strain>
    </source>
</reference>
<reference evidence="4" key="1">
    <citation type="journal article" date="2020" name="PLoS Negl. Trop. Dis.">
        <title>High-quality nuclear genome for Sarcoptes scabiei-A critical resource for a neglected parasite.</title>
        <authorList>
            <person name="Korhonen P.K."/>
            <person name="Gasser R.B."/>
            <person name="Ma G."/>
            <person name="Wang T."/>
            <person name="Stroehlein A.J."/>
            <person name="Young N.D."/>
            <person name="Ang C.S."/>
            <person name="Fernando D.D."/>
            <person name="Lu H.C."/>
            <person name="Taylor S."/>
            <person name="Reynolds S.L."/>
            <person name="Mofiz E."/>
            <person name="Najaraj S.H."/>
            <person name="Gowda H."/>
            <person name="Madugundu A."/>
            <person name="Renuse S."/>
            <person name="Holt D."/>
            <person name="Pandey A."/>
            <person name="Papenfuss A.T."/>
            <person name="Fischer K."/>
        </authorList>
    </citation>
    <scope>NUCLEOTIDE SEQUENCE [LARGE SCALE GENOMIC DNA]</scope>
</reference>
<evidence type="ECO:0000259" key="1">
    <source>
        <dbReference type="PROSITE" id="PS50897"/>
    </source>
</evidence>
<dbReference type="Pfam" id="PF08513">
    <property type="entry name" value="LisH"/>
    <property type="match status" value="1"/>
</dbReference>
<evidence type="ECO:0000313" key="3">
    <source>
        <dbReference type="EnsemblMetazoa" id="KAF7488785.1"/>
    </source>
</evidence>
<sequence>MITKENLANLDQNSFDQRSSTKMANLEDWVNNINKMTIKRNEINLLIMDYLISEGFKEAAERFKTEANIEFERSNFEESESEMDQRISIRAAIEMGNIELALELINTHYPEMIDNHRHLYFKLQQQQLIELIRNHEVEKALNFAQGQLGVDNNHLNLSELERTLSLLAFENPETSPYADLLQTTHRQNLASKINEALLKEHSGGSETPTPRLVTLLKLLPYTQNELDAKKVKFIKMVDLPHGTFAESGN</sequence>
<keyword evidence="4" id="KW-1185">Reference proteome</keyword>
<evidence type="ECO:0000313" key="2">
    <source>
        <dbReference type="EMBL" id="KAF7488785.1"/>
    </source>
</evidence>
<evidence type="ECO:0000313" key="4">
    <source>
        <dbReference type="Proteomes" id="UP000070412"/>
    </source>
</evidence>
<proteinExistence type="predicted"/>
<dbReference type="Proteomes" id="UP000070412">
    <property type="component" value="Unassembled WGS sequence"/>
</dbReference>
<feature type="domain" description="CTLH" evidence="1">
    <location>
        <begin position="82"/>
        <end position="139"/>
    </location>
</feature>
<gene>
    <name evidence="2" type="ORF">SSS_1439</name>
</gene>
<organism evidence="2">
    <name type="scientific">Sarcoptes scabiei</name>
    <name type="common">Itch mite</name>
    <name type="synonym">Acarus scabiei</name>
    <dbReference type="NCBI Taxonomy" id="52283"/>
    <lineage>
        <taxon>Eukaryota</taxon>
        <taxon>Metazoa</taxon>
        <taxon>Ecdysozoa</taxon>
        <taxon>Arthropoda</taxon>
        <taxon>Chelicerata</taxon>
        <taxon>Arachnida</taxon>
        <taxon>Acari</taxon>
        <taxon>Acariformes</taxon>
        <taxon>Sarcoptiformes</taxon>
        <taxon>Astigmata</taxon>
        <taxon>Psoroptidia</taxon>
        <taxon>Sarcoptoidea</taxon>
        <taxon>Sarcoptidae</taxon>
        <taxon>Sarcoptinae</taxon>
        <taxon>Sarcoptes</taxon>
    </lineage>
</organism>
<dbReference type="Gene3D" id="1.20.960.30">
    <property type="match status" value="1"/>
</dbReference>
<dbReference type="SMART" id="SM00757">
    <property type="entry name" value="CRA"/>
    <property type="match status" value="1"/>
</dbReference>
<dbReference type="InterPro" id="IPR024964">
    <property type="entry name" value="CTLH/CRA"/>
</dbReference>
<dbReference type="EMBL" id="WVUK01000065">
    <property type="protein sequence ID" value="KAF7488785.1"/>
    <property type="molecule type" value="Genomic_DNA"/>
</dbReference>
<protein>
    <submittedName>
        <fullName evidence="2">Glucose-induced degradation protein 8 -like protein</fullName>
    </submittedName>
</protein>
<dbReference type="SMART" id="SM00668">
    <property type="entry name" value="CTLH"/>
    <property type="match status" value="1"/>
</dbReference>
<name>A0A834R1Y9_SARSC</name>
<dbReference type="OrthoDB" id="2415936at2759"/>
<dbReference type="PANTHER" id="PTHR12864">
    <property type="entry name" value="RAN BINDING PROTEIN 9-RELATED"/>
    <property type="match status" value="1"/>
</dbReference>
<accession>A0A834R1Y9</accession>
<dbReference type="InterPro" id="IPR050618">
    <property type="entry name" value="Ubq-SigPath_Reg"/>
</dbReference>
<dbReference type="Pfam" id="PF10607">
    <property type="entry name" value="CTLH"/>
    <property type="match status" value="1"/>
</dbReference>
<dbReference type="PROSITE" id="PS50896">
    <property type="entry name" value="LISH"/>
    <property type="match status" value="1"/>
</dbReference>
<dbReference type="InterPro" id="IPR006595">
    <property type="entry name" value="CTLH_C"/>
</dbReference>
<dbReference type="AlphaFoldDB" id="A0A834R1Y9"/>
<dbReference type="PROSITE" id="PS50897">
    <property type="entry name" value="CTLH"/>
    <property type="match status" value="1"/>
</dbReference>
<dbReference type="EnsemblMetazoa" id="SSS_1439s_mrna">
    <property type="protein sequence ID" value="KAF7488785.1"/>
    <property type="gene ID" value="SSS_1439"/>
</dbReference>
<reference evidence="3" key="3">
    <citation type="submission" date="2022-06" db="UniProtKB">
        <authorList>
            <consortium name="EnsemblMetazoa"/>
        </authorList>
    </citation>
    <scope>IDENTIFICATION</scope>
</reference>
<dbReference type="InterPro" id="IPR006594">
    <property type="entry name" value="LisH"/>
</dbReference>